<keyword evidence="1" id="KW-0472">Membrane</keyword>
<feature type="domain" description="Coenzyme Q-binding protein COQ10 START" evidence="2">
    <location>
        <begin position="43"/>
        <end position="80"/>
    </location>
</feature>
<keyword evidence="4" id="KW-1185">Reference proteome</keyword>
<comment type="caution">
    <text evidence="3">The sequence shown here is derived from an EMBL/GenBank/DDBJ whole genome shotgun (WGS) entry which is preliminary data.</text>
</comment>
<evidence type="ECO:0000259" key="2">
    <source>
        <dbReference type="Pfam" id="PF03364"/>
    </source>
</evidence>
<dbReference type="AlphaFoldDB" id="A0A1D2ML87"/>
<dbReference type="InterPro" id="IPR023393">
    <property type="entry name" value="START-like_dom_sf"/>
</dbReference>
<dbReference type="OMA" id="HDWRYTV"/>
<gene>
    <name evidence="3" type="ORF">Ocin01_12938</name>
</gene>
<dbReference type="InterPro" id="IPR005031">
    <property type="entry name" value="COQ10_START"/>
</dbReference>
<name>A0A1D2ML87_ORCCI</name>
<organism evidence="3 4">
    <name type="scientific">Orchesella cincta</name>
    <name type="common">Springtail</name>
    <name type="synonym">Podura cincta</name>
    <dbReference type="NCBI Taxonomy" id="48709"/>
    <lineage>
        <taxon>Eukaryota</taxon>
        <taxon>Metazoa</taxon>
        <taxon>Ecdysozoa</taxon>
        <taxon>Arthropoda</taxon>
        <taxon>Hexapoda</taxon>
        <taxon>Collembola</taxon>
        <taxon>Entomobryomorpha</taxon>
        <taxon>Entomobryoidea</taxon>
        <taxon>Orchesellidae</taxon>
        <taxon>Orchesellinae</taxon>
        <taxon>Orchesella</taxon>
    </lineage>
</organism>
<evidence type="ECO:0000313" key="4">
    <source>
        <dbReference type="Proteomes" id="UP000094527"/>
    </source>
</evidence>
<dbReference type="SUPFAM" id="SSF55961">
    <property type="entry name" value="Bet v1-like"/>
    <property type="match status" value="1"/>
</dbReference>
<dbReference type="EMBL" id="LJIJ01000924">
    <property type="protein sequence ID" value="ODM93743.1"/>
    <property type="molecule type" value="Genomic_DNA"/>
</dbReference>
<keyword evidence="1" id="KW-0812">Transmembrane</keyword>
<evidence type="ECO:0000313" key="3">
    <source>
        <dbReference type="EMBL" id="ODM93743.1"/>
    </source>
</evidence>
<dbReference type="Pfam" id="PF03364">
    <property type="entry name" value="Polyketide_cyc"/>
    <property type="match status" value="1"/>
</dbReference>
<keyword evidence="1" id="KW-1133">Transmembrane helix</keyword>
<accession>A0A1D2ML87</accession>
<reference evidence="3 4" key="1">
    <citation type="journal article" date="2016" name="Genome Biol. Evol.">
        <title>Gene Family Evolution Reflects Adaptation to Soil Environmental Stressors in the Genome of the Collembolan Orchesella cincta.</title>
        <authorList>
            <person name="Faddeeva-Vakhrusheva A."/>
            <person name="Derks M.F."/>
            <person name="Anvar S.Y."/>
            <person name="Agamennone V."/>
            <person name="Suring W."/>
            <person name="Smit S."/>
            <person name="van Straalen N.M."/>
            <person name="Roelofs D."/>
        </authorList>
    </citation>
    <scope>NUCLEOTIDE SEQUENCE [LARGE SCALE GENOMIC DNA]</scope>
    <source>
        <tissue evidence="3">Mixed pool</tissue>
    </source>
</reference>
<evidence type="ECO:0000256" key="1">
    <source>
        <dbReference type="SAM" id="Phobius"/>
    </source>
</evidence>
<dbReference type="OrthoDB" id="6578546at2759"/>
<dbReference type="Proteomes" id="UP000094527">
    <property type="component" value="Unassembled WGS sequence"/>
</dbReference>
<proteinExistence type="predicted"/>
<protein>
    <recommendedName>
        <fullName evidence="2">Coenzyme Q-binding protein COQ10 START domain-containing protein</fullName>
    </recommendedName>
</protein>
<dbReference type="Gene3D" id="3.30.530.20">
    <property type="match status" value="1"/>
</dbReference>
<feature type="transmembrane region" description="Helical" evidence="1">
    <location>
        <begin position="12"/>
        <end position="27"/>
    </location>
</feature>
<sequence length="193" mass="22942">MTVRLRPGSKKVAYYSLGLCIFYWLFLRTKRYSEVVEFTVDGADPKTVWEFWADFSNWQKLNPNVLDFEVQHEKGNYENWEYSVKYEEAMNLIPRAKVHIWAVYKVTPEQRHGHFSQPFRITSQHKTCIMFFCFNTDAEMIFVNNNKSKKSTKVIETVDIECIPLLSSICKKEFHAQRKEILDNVEQIDFSTM</sequence>